<dbReference type="GO" id="GO:0019888">
    <property type="term" value="F:protein phosphatase regulator activity"/>
    <property type="evidence" value="ECO:0007669"/>
    <property type="project" value="TreeGrafter"/>
</dbReference>
<evidence type="ECO:0000313" key="5">
    <source>
        <dbReference type="Proteomes" id="UP000007800"/>
    </source>
</evidence>
<dbReference type="EMBL" id="GG674496">
    <property type="protein sequence ID" value="EER14179.1"/>
    <property type="molecule type" value="Genomic_DNA"/>
</dbReference>
<dbReference type="PROSITE" id="PS50077">
    <property type="entry name" value="HEAT_REPEAT"/>
    <property type="match status" value="1"/>
</dbReference>
<dbReference type="InterPro" id="IPR016024">
    <property type="entry name" value="ARM-type_fold"/>
</dbReference>
<feature type="repeat" description="HEAT" evidence="2">
    <location>
        <begin position="17"/>
        <end position="55"/>
    </location>
</feature>
<dbReference type="InterPro" id="IPR011989">
    <property type="entry name" value="ARM-like"/>
</dbReference>
<dbReference type="GO" id="GO:0005737">
    <property type="term" value="C:cytoplasm"/>
    <property type="evidence" value="ECO:0007669"/>
    <property type="project" value="TreeGrafter"/>
</dbReference>
<dbReference type="OMA" id="RASESCW"/>
<dbReference type="PANTHER" id="PTHR10648">
    <property type="entry name" value="SERINE/THREONINE-PROTEIN PHOSPHATASE PP2A 65 KDA REGULATORY SUBUNIT"/>
    <property type="match status" value="1"/>
</dbReference>
<feature type="compositionally biased region" description="Polar residues" evidence="3">
    <location>
        <begin position="180"/>
        <end position="190"/>
    </location>
</feature>
<dbReference type="Proteomes" id="UP000007800">
    <property type="component" value="Unassembled WGS sequence"/>
</dbReference>
<dbReference type="SUPFAM" id="SSF48371">
    <property type="entry name" value="ARM repeat"/>
    <property type="match status" value="1"/>
</dbReference>
<gene>
    <name evidence="4" type="ORF">Pmar_PMAR029243</name>
</gene>
<dbReference type="InterPro" id="IPR021133">
    <property type="entry name" value="HEAT_type_2"/>
</dbReference>
<dbReference type="PANTHER" id="PTHR10648:SF1">
    <property type="entry name" value="SERINE_THREONINE-PROTEIN PHOSPHATASE 4 REGULATORY SUBUNIT 1"/>
    <property type="match status" value="1"/>
</dbReference>
<proteinExistence type="predicted"/>
<feature type="region of interest" description="Disordered" evidence="3">
    <location>
        <begin position="171"/>
        <end position="191"/>
    </location>
</feature>
<sequence length="519" mass="56425">MGQLSPTLGPDICSQYIVAQLNSLTEERSPKIRRTVAAAMAEVAAVVGPSLTLSKLYPFYVQLTHDSHWAVRKSAIDSMHLFLIELVKGDDERNASPRDSAVSELLSAMAAALVTDTSWWVRKSAMLKVGYVIASCGPCTSHSSIFNSVEPLLVQFADFILSHASNLSQMSSRESSRSSKGTYNNNTSGESLGGAELSREVLYHCSFTFAGVARSAFSSGVEFGPIWSQRLQKPFLSLLHCSESKVRRPLIASVHVLVSTCGKHCEEVFEDCALAVVQILASPQAGPPHLPKALLSSTQKSHTADPDDVGLIPVGDYFSGQPLSKPVIAIESSYRHHGMEGETRASESCWKVGLAAASSAPQLFRCRRVGPEMKHRIVAYLVKTYACSECYSRRRVLVEVAKEVLLSSRSGGVRDEGSLRSEARYFLTLLALLGLDDCVHIRLAVVSTLHLLNPLPAHPPESIETLIETLRQDDDREASSSVRLEGRPLLTGGPTPNMKTFRLHLLATTASIGFSMAMT</sequence>
<dbReference type="OrthoDB" id="340346at2759"/>
<evidence type="ECO:0000256" key="1">
    <source>
        <dbReference type="ARBA" id="ARBA00022737"/>
    </source>
</evidence>
<accession>C5KMM1</accession>
<dbReference type="InterPro" id="IPR051023">
    <property type="entry name" value="PP2A_Regulatory_Subunit_A"/>
</dbReference>
<name>C5KMM1_PERM5</name>
<reference evidence="4 5" key="1">
    <citation type="submission" date="2008-07" db="EMBL/GenBank/DDBJ databases">
        <authorList>
            <person name="El-Sayed N."/>
            <person name="Caler E."/>
            <person name="Inman J."/>
            <person name="Amedeo P."/>
            <person name="Hass B."/>
            <person name="Wortman J."/>
        </authorList>
    </citation>
    <scope>NUCLEOTIDE SEQUENCE [LARGE SCALE GENOMIC DNA]</scope>
    <source>
        <strain evidence="5">ATCC 50983 / TXsc</strain>
    </source>
</reference>
<dbReference type="InParanoid" id="C5KMM1"/>
<evidence type="ECO:0000256" key="2">
    <source>
        <dbReference type="PROSITE-ProRule" id="PRU00103"/>
    </source>
</evidence>
<dbReference type="AlphaFoldDB" id="C5KMM1"/>
<dbReference type="Gene3D" id="1.25.10.10">
    <property type="entry name" value="Leucine-rich Repeat Variant"/>
    <property type="match status" value="1"/>
</dbReference>
<keyword evidence="5" id="KW-1185">Reference proteome</keyword>
<evidence type="ECO:0000256" key="3">
    <source>
        <dbReference type="SAM" id="MobiDB-lite"/>
    </source>
</evidence>
<dbReference type="RefSeq" id="XP_002782384.1">
    <property type="nucleotide sequence ID" value="XM_002782338.1"/>
</dbReference>
<organism evidence="5">
    <name type="scientific">Perkinsus marinus (strain ATCC 50983 / TXsc)</name>
    <dbReference type="NCBI Taxonomy" id="423536"/>
    <lineage>
        <taxon>Eukaryota</taxon>
        <taxon>Sar</taxon>
        <taxon>Alveolata</taxon>
        <taxon>Perkinsozoa</taxon>
        <taxon>Perkinsea</taxon>
        <taxon>Perkinsida</taxon>
        <taxon>Perkinsidae</taxon>
        <taxon>Perkinsus</taxon>
    </lineage>
</organism>
<evidence type="ECO:0000313" key="4">
    <source>
        <dbReference type="EMBL" id="EER14179.1"/>
    </source>
</evidence>
<protein>
    <submittedName>
        <fullName evidence="4">Uncharacterized protein</fullName>
    </submittedName>
</protein>
<keyword evidence="1" id="KW-0677">Repeat</keyword>
<dbReference type="GeneID" id="9060139"/>